<evidence type="ECO:0000313" key="4">
    <source>
        <dbReference type="Proteomes" id="UP000694660"/>
    </source>
</evidence>
<keyword evidence="4" id="KW-1185">Reference proteome</keyword>
<feature type="signal peptide" evidence="2">
    <location>
        <begin position="1"/>
        <end position="21"/>
    </location>
</feature>
<name>A0A944DB42_DENI1</name>
<sequence length="62" mass="6856">MFQRILTTASLLALTSLPALAHPGHTDQSIHWSEWLATALLLSTAGGIVLVRRVARRRPARR</sequence>
<evidence type="ECO:0000256" key="2">
    <source>
        <dbReference type="SAM" id="SignalP"/>
    </source>
</evidence>
<keyword evidence="2" id="KW-0732">Signal</keyword>
<dbReference type="RefSeq" id="WP_214361533.1">
    <property type="nucleotide sequence ID" value="NZ_JAEKFT010000011.1"/>
</dbReference>
<organism evidence="3 4">
    <name type="scientific">Denitromonas iodatirespirans</name>
    <dbReference type="NCBI Taxonomy" id="2795389"/>
    <lineage>
        <taxon>Bacteria</taxon>
        <taxon>Pseudomonadati</taxon>
        <taxon>Pseudomonadota</taxon>
        <taxon>Betaproteobacteria</taxon>
        <taxon>Rhodocyclales</taxon>
        <taxon>Zoogloeaceae</taxon>
        <taxon>Denitromonas</taxon>
    </lineage>
</organism>
<dbReference type="EMBL" id="JAEKFT010000011">
    <property type="protein sequence ID" value="MBT0961776.1"/>
    <property type="molecule type" value="Genomic_DNA"/>
</dbReference>
<evidence type="ECO:0000256" key="1">
    <source>
        <dbReference type="SAM" id="Phobius"/>
    </source>
</evidence>
<feature type="transmembrane region" description="Helical" evidence="1">
    <location>
        <begin position="37"/>
        <end position="55"/>
    </location>
</feature>
<evidence type="ECO:0008006" key="5">
    <source>
        <dbReference type="Google" id="ProtNLM"/>
    </source>
</evidence>
<proteinExistence type="predicted"/>
<gene>
    <name evidence="3" type="ORF">I8J34_11400</name>
</gene>
<reference evidence="4" key="1">
    <citation type="journal article" date="2022" name="ISME J.">
        <title>Genetic and phylogenetic analysis of dissimilatory iodate-reducing bacteria identifies potential niches across the world's oceans.</title>
        <authorList>
            <person name="Reyes-Umana V."/>
            <person name="Henning Z."/>
            <person name="Lee K."/>
            <person name="Barnum T.P."/>
            <person name="Coates J.D."/>
        </authorList>
    </citation>
    <scope>NUCLEOTIDE SEQUENCE [LARGE SCALE GENOMIC DNA]</scope>
    <source>
        <strain evidence="4">IR12</strain>
    </source>
</reference>
<keyword evidence="1" id="KW-0472">Membrane</keyword>
<comment type="caution">
    <text evidence="3">The sequence shown here is derived from an EMBL/GenBank/DDBJ whole genome shotgun (WGS) entry which is preliminary data.</text>
</comment>
<protein>
    <recommendedName>
        <fullName evidence="5">IPTL-CTERM sorting domain-containing protein</fullName>
    </recommendedName>
</protein>
<keyword evidence="1" id="KW-1133">Transmembrane helix</keyword>
<accession>A0A944DB42</accession>
<feature type="chain" id="PRO_5037783281" description="IPTL-CTERM sorting domain-containing protein" evidence="2">
    <location>
        <begin position="22"/>
        <end position="62"/>
    </location>
</feature>
<evidence type="ECO:0000313" key="3">
    <source>
        <dbReference type="EMBL" id="MBT0961776.1"/>
    </source>
</evidence>
<dbReference type="AlphaFoldDB" id="A0A944DB42"/>
<keyword evidence="1" id="KW-0812">Transmembrane</keyword>
<dbReference type="Proteomes" id="UP000694660">
    <property type="component" value="Unassembled WGS sequence"/>
</dbReference>